<dbReference type="PANTHER" id="PTHR32108">
    <property type="entry name" value="DNA-DIRECTED RNA POLYMERASE SUBUNIT ALPHA"/>
    <property type="match status" value="1"/>
</dbReference>
<reference evidence="2 3" key="1">
    <citation type="submission" date="2017-11" db="EMBL/GenBank/DDBJ databases">
        <title>De-novo sequencing of pomegranate (Punica granatum L.) genome.</title>
        <authorList>
            <person name="Akparov Z."/>
            <person name="Amiraslanov A."/>
            <person name="Hajiyeva S."/>
            <person name="Abbasov M."/>
            <person name="Kaur K."/>
            <person name="Hamwieh A."/>
            <person name="Solovyev V."/>
            <person name="Salamov A."/>
            <person name="Braich B."/>
            <person name="Kosarev P."/>
            <person name="Mahmoud A."/>
            <person name="Hajiyev E."/>
            <person name="Babayeva S."/>
            <person name="Izzatullayeva V."/>
            <person name="Mammadov A."/>
            <person name="Mammadov A."/>
            <person name="Sharifova S."/>
            <person name="Ojaghi J."/>
            <person name="Eynullazada K."/>
            <person name="Bayramov B."/>
            <person name="Abdulazimova A."/>
            <person name="Shahmuradov I."/>
        </authorList>
    </citation>
    <scope>NUCLEOTIDE SEQUENCE [LARGE SCALE GENOMIC DNA]</scope>
    <source>
        <strain evidence="3">cv. AG2017</strain>
        <tissue evidence="2">Leaf</tissue>
    </source>
</reference>
<name>A0A2I0KGZ0_PUNGR</name>
<protein>
    <submittedName>
        <fullName evidence="2">Uncharacterized protein</fullName>
    </submittedName>
</protein>
<feature type="region of interest" description="Disordered" evidence="1">
    <location>
        <begin position="95"/>
        <end position="114"/>
    </location>
</feature>
<dbReference type="Proteomes" id="UP000233551">
    <property type="component" value="Unassembled WGS sequence"/>
</dbReference>
<evidence type="ECO:0000313" key="2">
    <source>
        <dbReference type="EMBL" id="PKI67580.1"/>
    </source>
</evidence>
<sequence>MAEDQQPAIHEQETLPMPTYSQAPLTQVISSPIPADISTAHLGVPIGHPPPIAQTASNLMDPARFTALEGMVNQLATNMATDMTELMAMLKDQNRASSSFTPPPEHRPIVDPNPTVPLTFVSEGRILLTSPSSYLLFLGPDRGEAKTRLLAPSILDIRLHSRFRWTTPLHCRLLRHMHILCPTKRCKLISRPRQLLSSRNLCNSMLLLRLNKVDPRLRDLLSRLNVLQPRELNRVVMLKPRPHKPYTTLPAPPSHIFRQLLAGNKIIIEALGPNFDPAVQNQNLCCEFHQCAPDHTLDNCWTLRNRIQEMIDTRQISFNEVNPPNVRSNPLPDHVSEVAFAVVSFVIEVLAKEPYQDSRVPWTYEGEVANAELEMSAIGIMRSGRVYQGPEPADKGKAPATAFSTVPEAVPLPTKKVTDQEAETFMKVSKASENKVVEQIGKSPAHISLLALLLSSEPHRNALLKVLTTAQVPKDTTPYRIEETVNSIFSNQIFFADDELPSEGQGHLRALHIVCKCNNHVVGRVMIDSGFALNVCPVSMLKQMNIPNAFSLLLGRPWIHAAGAVPSSLHQKLKFFVEGKLITVNGEEDYAVYKETAVPYISIGEDQNLPFHSFDTISVIRDYGEVGPSQTDRMIGKVLFKNDYVPVEAFLALPAIYAVIGETSSKVHIRPVREDEELTNWTLVPLYLAIVADV</sequence>
<keyword evidence="3" id="KW-1185">Reference proteome</keyword>
<accession>A0A2I0KGZ0</accession>
<organism evidence="2 3">
    <name type="scientific">Punica granatum</name>
    <name type="common">Pomegranate</name>
    <dbReference type="NCBI Taxonomy" id="22663"/>
    <lineage>
        <taxon>Eukaryota</taxon>
        <taxon>Viridiplantae</taxon>
        <taxon>Streptophyta</taxon>
        <taxon>Embryophyta</taxon>
        <taxon>Tracheophyta</taxon>
        <taxon>Spermatophyta</taxon>
        <taxon>Magnoliopsida</taxon>
        <taxon>eudicotyledons</taxon>
        <taxon>Gunneridae</taxon>
        <taxon>Pentapetalae</taxon>
        <taxon>rosids</taxon>
        <taxon>malvids</taxon>
        <taxon>Myrtales</taxon>
        <taxon>Lythraceae</taxon>
        <taxon>Punica</taxon>
    </lineage>
</organism>
<proteinExistence type="predicted"/>
<evidence type="ECO:0000313" key="3">
    <source>
        <dbReference type="Proteomes" id="UP000233551"/>
    </source>
</evidence>
<dbReference type="PANTHER" id="PTHR32108:SF9">
    <property type="entry name" value="REVERSE TRANSCRIPTASE RNASE H-LIKE DOMAIN-CONTAINING PROTEIN"/>
    <property type="match status" value="1"/>
</dbReference>
<dbReference type="EMBL" id="PGOL01000595">
    <property type="protein sequence ID" value="PKI67580.1"/>
    <property type="molecule type" value="Genomic_DNA"/>
</dbReference>
<evidence type="ECO:0000256" key="1">
    <source>
        <dbReference type="SAM" id="MobiDB-lite"/>
    </source>
</evidence>
<comment type="caution">
    <text evidence="2">The sequence shown here is derived from an EMBL/GenBank/DDBJ whole genome shotgun (WGS) entry which is preliminary data.</text>
</comment>
<dbReference type="AlphaFoldDB" id="A0A2I0KGZ0"/>
<gene>
    <name evidence="2" type="ORF">CRG98_012003</name>
</gene>